<keyword evidence="15" id="KW-1185">Reference proteome</keyword>
<feature type="compositionally biased region" description="Low complexity" evidence="10">
    <location>
        <begin position="347"/>
        <end position="361"/>
    </location>
</feature>
<dbReference type="InterPro" id="IPR050515">
    <property type="entry name" value="Beta-lactam/transpept"/>
</dbReference>
<dbReference type="Pfam" id="PF00905">
    <property type="entry name" value="Transpeptidase"/>
    <property type="match status" value="1"/>
</dbReference>
<comment type="similarity">
    <text evidence="3 9">Belongs to the class-D beta-lactamase family.</text>
</comment>
<evidence type="ECO:0000256" key="7">
    <source>
        <dbReference type="ARBA" id="ARBA00023136"/>
    </source>
</evidence>
<dbReference type="PANTHER" id="PTHR30627:SF24">
    <property type="entry name" value="PENICILLIN-BINDING PROTEIN 4B"/>
    <property type="match status" value="1"/>
</dbReference>
<evidence type="ECO:0000256" key="5">
    <source>
        <dbReference type="ARBA" id="ARBA00022729"/>
    </source>
</evidence>
<evidence type="ECO:0000256" key="9">
    <source>
        <dbReference type="RuleBase" id="RU361140"/>
    </source>
</evidence>
<gene>
    <name evidence="14" type="ORF">ACETWP_09290</name>
</gene>
<dbReference type="Proteomes" id="UP001575652">
    <property type="component" value="Unassembled WGS sequence"/>
</dbReference>
<dbReference type="SUPFAM" id="SSF56601">
    <property type="entry name" value="beta-lactamase/transpeptidase-like"/>
    <property type="match status" value="1"/>
</dbReference>
<dbReference type="InterPro" id="IPR012338">
    <property type="entry name" value="Beta-lactam/transpept-like"/>
</dbReference>
<evidence type="ECO:0000256" key="10">
    <source>
        <dbReference type="SAM" id="MobiDB-lite"/>
    </source>
</evidence>
<dbReference type="InterPro" id="IPR036138">
    <property type="entry name" value="PBP_dimer_sf"/>
</dbReference>
<evidence type="ECO:0000256" key="6">
    <source>
        <dbReference type="ARBA" id="ARBA00022801"/>
    </source>
</evidence>
<dbReference type="RefSeq" id="WP_373971953.1">
    <property type="nucleotide sequence ID" value="NZ_JBHDLJ010000006.1"/>
</dbReference>
<comment type="catalytic activity">
    <reaction evidence="9">
        <text>a beta-lactam + H2O = a substituted beta-amino acid</text>
        <dbReference type="Rhea" id="RHEA:20401"/>
        <dbReference type="ChEBI" id="CHEBI:15377"/>
        <dbReference type="ChEBI" id="CHEBI:35627"/>
        <dbReference type="ChEBI" id="CHEBI:140347"/>
        <dbReference type="EC" id="3.5.2.6"/>
    </reaction>
</comment>
<dbReference type="Gene3D" id="3.40.710.10">
    <property type="entry name" value="DD-peptidase/beta-lactamase superfamily"/>
    <property type="match status" value="1"/>
</dbReference>
<dbReference type="SUPFAM" id="SSF56519">
    <property type="entry name" value="Penicillin binding protein dimerisation domain"/>
    <property type="match status" value="1"/>
</dbReference>
<evidence type="ECO:0000313" key="14">
    <source>
        <dbReference type="EMBL" id="MFB0834780.1"/>
    </source>
</evidence>
<evidence type="ECO:0000256" key="4">
    <source>
        <dbReference type="ARBA" id="ARBA00012865"/>
    </source>
</evidence>
<accession>A0ABV4UM95</accession>
<keyword evidence="5 11" id="KW-0732">Signal</keyword>
<dbReference type="Gene3D" id="3.90.1310.10">
    <property type="entry name" value="Penicillin-binding protein 2a (Domain 2)"/>
    <property type="match status" value="1"/>
</dbReference>
<dbReference type="InterPro" id="IPR001460">
    <property type="entry name" value="PCN-bd_Tpept"/>
</dbReference>
<dbReference type="PANTHER" id="PTHR30627">
    <property type="entry name" value="PEPTIDOGLYCAN D,D-TRANSPEPTIDASE"/>
    <property type="match status" value="1"/>
</dbReference>
<evidence type="ECO:0000256" key="8">
    <source>
        <dbReference type="ARBA" id="ARBA00023251"/>
    </source>
</evidence>
<comment type="caution">
    <text evidence="14">The sequence shown here is derived from an EMBL/GenBank/DDBJ whole genome shotgun (WGS) entry which is preliminary data.</text>
</comment>
<evidence type="ECO:0000256" key="2">
    <source>
        <dbReference type="ARBA" id="ARBA00007171"/>
    </source>
</evidence>
<feature type="signal peptide" evidence="11">
    <location>
        <begin position="1"/>
        <end position="36"/>
    </location>
</feature>
<feature type="region of interest" description="Disordered" evidence="10">
    <location>
        <begin position="338"/>
        <end position="366"/>
    </location>
</feature>
<reference evidence="14 15" key="1">
    <citation type="submission" date="2024-09" db="EMBL/GenBank/DDBJ databases">
        <authorList>
            <person name="Salinas-Garcia M.A."/>
            <person name="Prieme A."/>
        </authorList>
    </citation>
    <scope>NUCLEOTIDE SEQUENCE [LARGE SCALE GENOMIC DNA]</scope>
    <source>
        <strain evidence="14 15">DSM 21081</strain>
    </source>
</reference>
<keyword evidence="6 9" id="KW-0378">Hydrolase</keyword>
<dbReference type="EC" id="3.5.2.6" evidence="4 9"/>
<evidence type="ECO:0000313" key="15">
    <source>
        <dbReference type="Proteomes" id="UP001575652"/>
    </source>
</evidence>
<evidence type="ECO:0000256" key="11">
    <source>
        <dbReference type="SAM" id="SignalP"/>
    </source>
</evidence>
<organism evidence="14 15">
    <name type="scientific">Arthrobacter halodurans</name>
    <dbReference type="NCBI Taxonomy" id="516699"/>
    <lineage>
        <taxon>Bacteria</taxon>
        <taxon>Bacillati</taxon>
        <taxon>Actinomycetota</taxon>
        <taxon>Actinomycetes</taxon>
        <taxon>Micrococcales</taxon>
        <taxon>Micrococcaceae</taxon>
        <taxon>Arthrobacter</taxon>
    </lineage>
</organism>
<comment type="similarity">
    <text evidence="2">Belongs to the transpeptidase family.</text>
</comment>
<evidence type="ECO:0000256" key="3">
    <source>
        <dbReference type="ARBA" id="ARBA00007898"/>
    </source>
</evidence>
<dbReference type="Pfam" id="PF03717">
    <property type="entry name" value="PBP_dimer"/>
    <property type="match status" value="1"/>
</dbReference>
<dbReference type="PROSITE" id="PS00337">
    <property type="entry name" value="BETA_LACTAMASE_D"/>
    <property type="match status" value="1"/>
</dbReference>
<protein>
    <recommendedName>
        <fullName evidence="4 9">Beta-lactamase</fullName>
        <ecNumber evidence="4 9">3.5.2.6</ecNumber>
    </recommendedName>
</protein>
<evidence type="ECO:0000259" key="12">
    <source>
        <dbReference type="Pfam" id="PF00905"/>
    </source>
</evidence>
<evidence type="ECO:0000256" key="1">
    <source>
        <dbReference type="ARBA" id="ARBA00004370"/>
    </source>
</evidence>
<feature type="domain" description="Penicillin-binding protein dimerisation" evidence="13">
    <location>
        <begin position="180"/>
        <end position="343"/>
    </location>
</feature>
<feature type="domain" description="Penicillin-binding protein transpeptidase" evidence="12">
    <location>
        <begin position="407"/>
        <end position="656"/>
    </location>
</feature>
<sequence length="694" mass="69527">MPAPHQPSAGRAAPTRPAFRGWSALCVAALAASSLAACTPQAPDPAPTARVLADALRDGDLTGVPLADGDAAAATALEEAFGDLGDATRTVTVEEVTVDENTDGSDGAPTASARLRTVWDLDGPDASAAPAAAADRRAWSYTTEARMEYDDDAEAWEVRYEPAVAVPGLRDGESLRLRTVSAARGDILGAGDRVLVTDRAVVRLGIDKSLIDAAQAGPSARRLAALVGIDAADFATRVEAAGAKAFVEAIVLRDDGSLEVTAAEVAEIPGARSLGDRIPLAPTRTFARAVLGSVGEATAELVEESGGRLSAGDTAGLSGLQAAYDERLAGTPGLAVWTVPAPGGTTEPASGAAASGDASAEGPEDAAEPRLLFERPAVDGEPLETTLDAPVQTLAERVVAGADSPSAIVALRPSDGAVLAAANGPATNSFNTAMLGQYAPGSTFKVVTALAMLRSGYTPASAVDCPQTTVVDGRSFKNYTGYPEAGLGAITLAEAIAQSCNTVFIQASDDVPMSAVAEAAGSLGLAEEPSVGAAAFLGSVPAEATGTEHAANMIGQGVVQASVLGMATVAASVSAGSTVRPRLVADPEPPAGPAPEVPLTAGEADQLLSMMGGTVDHGTVTDLQDVPGPPVAAKTGTAEYGDGSEDLRHTWVIAVQGDLAVAAFVETGFSGAETGGPLIKEFLTGAQELGSAGG</sequence>
<proteinExistence type="inferred from homology"/>
<dbReference type="InterPro" id="IPR005311">
    <property type="entry name" value="PBP_dimer"/>
</dbReference>
<comment type="subcellular location">
    <subcellularLocation>
        <location evidence="1">Membrane</location>
    </subcellularLocation>
</comment>
<dbReference type="EMBL" id="JBHDLJ010000006">
    <property type="protein sequence ID" value="MFB0834780.1"/>
    <property type="molecule type" value="Genomic_DNA"/>
</dbReference>
<evidence type="ECO:0000259" key="13">
    <source>
        <dbReference type="Pfam" id="PF03717"/>
    </source>
</evidence>
<keyword evidence="8 9" id="KW-0046">Antibiotic resistance</keyword>
<name>A0ABV4UM95_9MICC</name>
<keyword evidence="7" id="KW-0472">Membrane</keyword>
<feature type="chain" id="PRO_5045768758" description="Beta-lactamase" evidence="11">
    <location>
        <begin position="37"/>
        <end position="694"/>
    </location>
</feature>
<dbReference type="InterPro" id="IPR002137">
    <property type="entry name" value="Beta-lactam_class-D_AS"/>
</dbReference>
<feature type="region of interest" description="Disordered" evidence="10">
    <location>
        <begin position="621"/>
        <end position="641"/>
    </location>
</feature>